<accession>A0A8J3ZSP4</accession>
<dbReference type="AlphaFoldDB" id="A0A8J3ZSP4"/>
<comment type="caution">
    <text evidence="3">The sequence shown here is derived from an EMBL/GenBank/DDBJ whole genome shotgun (WGS) entry which is preliminary data.</text>
</comment>
<dbReference type="SUPFAM" id="SSF52091">
    <property type="entry name" value="SpoIIaa-like"/>
    <property type="match status" value="1"/>
</dbReference>
<proteinExistence type="predicted"/>
<feature type="compositionally biased region" description="Gly residues" evidence="1">
    <location>
        <begin position="116"/>
        <end position="127"/>
    </location>
</feature>
<name>A0A8J3ZSP4_9ACTN</name>
<evidence type="ECO:0000313" key="3">
    <source>
        <dbReference type="EMBL" id="GIJ69769.1"/>
    </source>
</evidence>
<evidence type="ECO:0000259" key="2">
    <source>
        <dbReference type="PROSITE" id="PS50801"/>
    </source>
</evidence>
<keyword evidence="4" id="KW-1185">Reference proteome</keyword>
<feature type="domain" description="STAS" evidence="2">
    <location>
        <begin position="4"/>
        <end position="81"/>
    </location>
</feature>
<dbReference type="Gene3D" id="3.30.750.24">
    <property type="entry name" value="STAS domain"/>
    <property type="match status" value="1"/>
</dbReference>
<feature type="region of interest" description="Disordered" evidence="1">
    <location>
        <begin position="114"/>
        <end position="138"/>
    </location>
</feature>
<dbReference type="Pfam" id="PF01740">
    <property type="entry name" value="STAS"/>
    <property type="match status" value="1"/>
</dbReference>
<dbReference type="EMBL" id="BOPH01000068">
    <property type="protein sequence ID" value="GIJ69769.1"/>
    <property type="molecule type" value="Genomic_DNA"/>
</dbReference>
<dbReference type="PROSITE" id="PS50801">
    <property type="entry name" value="STAS"/>
    <property type="match status" value="1"/>
</dbReference>
<sequence length="138" mass="14158">MTPHELSVRSVGDVCVITLGQDVDTAVAGRLEAEIVALTAPSVPLVVDLSGVDFLDSAGVRLMDRLVGRHRRAGSTAVMVAPDSGAPWFTLRMCEFPEEYLATSVRAAVEAAGRRAGAGGGPPGTGGSALVEADEQAV</sequence>
<evidence type="ECO:0000256" key="1">
    <source>
        <dbReference type="SAM" id="MobiDB-lite"/>
    </source>
</evidence>
<dbReference type="RefSeq" id="WP_203929683.1">
    <property type="nucleotide sequence ID" value="NZ_BOPH01000068.1"/>
</dbReference>
<dbReference type="InterPro" id="IPR036513">
    <property type="entry name" value="STAS_dom_sf"/>
</dbReference>
<dbReference type="Proteomes" id="UP000635606">
    <property type="component" value="Unassembled WGS sequence"/>
</dbReference>
<organism evidence="3 4">
    <name type="scientific">Virgisporangium ochraceum</name>
    <dbReference type="NCBI Taxonomy" id="65505"/>
    <lineage>
        <taxon>Bacteria</taxon>
        <taxon>Bacillati</taxon>
        <taxon>Actinomycetota</taxon>
        <taxon>Actinomycetes</taxon>
        <taxon>Micromonosporales</taxon>
        <taxon>Micromonosporaceae</taxon>
        <taxon>Virgisporangium</taxon>
    </lineage>
</organism>
<dbReference type="InterPro" id="IPR002645">
    <property type="entry name" value="STAS_dom"/>
</dbReference>
<evidence type="ECO:0000313" key="4">
    <source>
        <dbReference type="Proteomes" id="UP000635606"/>
    </source>
</evidence>
<protein>
    <recommendedName>
        <fullName evidence="2">STAS domain-containing protein</fullName>
    </recommendedName>
</protein>
<gene>
    <name evidence="3" type="ORF">Voc01_046860</name>
</gene>
<dbReference type="CDD" id="cd07043">
    <property type="entry name" value="STAS_anti-anti-sigma_factors"/>
    <property type="match status" value="1"/>
</dbReference>
<reference evidence="3" key="1">
    <citation type="submission" date="2021-01" db="EMBL/GenBank/DDBJ databases">
        <title>Whole genome shotgun sequence of Virgisporangium ochraceum NBRC 16418.</title>
        <authorList>
            <person name="Komaki H."/>
            <person name="Tamura T."/>
        </authorList>
    </citation>
    <scope>NUCLEOTIDE SEQUENCE</scope>
    <source>
        <strain evidence="3">NBRC 16418</strain>
    </source>
</reference>